<dbReference type="Proteomes" id="UP001501094">
    <property type="component" value="Unassembled WGS sequence"/>
</dbReference>
<dbReference type="PANTHER" id="PTHR33867">
    <property type="entry name" value="RIBOSOME MATURATION FACTOR RIMP"/>
    <property type="match status" value="1"/>
</dbReference>
<comment type="caution">
    <text evidence="6">The sequence shown here is derived from an EMBL/GenBank/DDBJ whole genome shotgun (WGS) entry which is preliminary data.</text>
</comment>
<dbReference type="InterPro" id="IPR028989">
    <property type="entry name" value="RimP_N"/>
</dbReference>
<name>A0ABN2NK50_9MICO</name>
<sequence length="221" mass="23019">MAQPANRSQDDVTRIAEPVAGDHGLYLEEVRVTRAGNRSVVRITLDLPEDRVGSLDSDTLGEASRAISAALDDADAVAGAYTLEISTPGVSRPLTTARHFRRARTRLVTLALADGGTASGRLTDVRGTGATGDDDAVVLVLDDAREIPLGSVARGSVEVELKRADDAAFDDDDAADAAEEPVAGRRAGDADRAGVRESSGADDDSVTRLPREGAAGRDEEG</sequence>
<evidence type="ECO:0000256" key="4">
    <source>
        <dbReference type="SAM" id="MobiDB-lite"/>
    </source>
</evidence>
<dbReference type="InterPro" id="IPR003728">
    <property type="entry name" value="Ribosome_maturation_RimP"/>
</dbReference>
<protein>
    <recommendedName>
        <fullName evidence="3">Ribosome maturation factor RimP</fullName>
    </recommendedName>
</protein>
<dbReference type="InterPro" id="IPR035956">
    <property type="entry name" value="RimP_N_sf"/>
</dbReference>
<keyword evidence="7" id="KW-1185">Reference proteome</keyword>
<feature type="compositionally biased region" description="Basic and acidic residues" evidence="4">
    <location>
        <begin position="205"/>
        <end position="221"/>
    </location>
</feature>
<comment type="subcellular location">
    <subcellularLocation>
        <location evidence="3">Cytoplasm</location>
    </subcellularLocation>
</comment>
<evidence type="ECO:0000256" key="1">
    <source>
        <dbReference type="ARBA" id="ARBA00022490"/>
    </source>
</evidence>
<evidence type="ECO:0000256" key="2">
    <source>
        <dbReference type="ARBA" id="ARBA00022517"/>
    </source>
</evidence>
<evidence type="ECO:0000259" key="5">
    <source>
        <dbReference type="Pfam" id="PF02576"/>
    </source>
</evidence>
<keyword evidence="1 3" id="KW-0963">Cytoplasm</keyword>
<comment type="function">
    <text evidence="3">Required for maturation of 30S ribosomal subunits.</text>
</comment>
<proteinExistence type="inferred from homology"/>
<comment type="similarity">
    <text evidence="3">Belongs to the RimP family.</text>
</comment>
<evidence type="ECO:0000313" key="6">
    <source>
        <dbReference type="EMBL" id="GAA1872583.1"/>
    </source>
</evidence>
<feature type="compositionally biased region" description="Basic and acidic residues" evidence="4">
    <location>
        <begin position="182"/>
        <end position="195"/>
    </location>
</feature>
<dbReference type="Pfam" id="PF02576">
    <property type="entry name" value="RimP_N"/>
    <property type="match status" value="1"/>
</dbReference>
<dbReference type="PANTHER" id="PTHR33867:SF1">
    <property type="entry name" value="RIBOSOME MATURATION FACTOR RIMP"/>
    <property type="match status" value="1"/>
</dbReference>
<feature type="compositionally biased region" description="Acidic residues" evidence="4">
    <location>
        <begin position="169"/>
        <end position="179"/>
    </location>
</feature>
<gene>
    <name evidence="3" type="primary">rimP</name>
    <name evidence="6" type="ORF">GCM10009751_34920</name>
</gene>
<feature type="domain" description="Ribosome maturation factor RimP N-terminal" evidence="5">
    <location>
        <begin position="15"/>
        <end position="90"/>
    </location>
</feature>
<accession>A0ABN2NK50</accession>
<dbReference type="RefSeq" id="WP_344105426.1">
    <property type="nucleotide sequence ID" value="NZ_BAAANL010000008.1"/>
</dbReference>
<dbReference type="SUPFAM" id="SSF75420">
    <property type="entry name" value="YhbC-like, N-terminal domain"/>
    <property type="match status" value="1"/>
</dbReference>
<evidence type="ECO:0000256" key="3">
    <source>
        <dbReference type="HAMAP-Rule" id="MF_01077"/>
    </source>
</evidence>
<dbReference type="EMBL" id="BAAANL010000008">
    <property type="protein sequence ID" value="GAA1872583.1"/>
    <property type="molecule type" value="Genomic_DNA"/>
</dbReference>
<reference evidence="6 7" key="1">
    <citation type="journal article" date="2019" name="Int. J. Syst. Evol. Microbiol.">
        <title>The Global Catalogue of Microorganisms (GCM) 10K type strain sequencing project: providing services to taxonomists for standard genome sequencing and annotation.</title>
        <authorList>
            <consortium name="The Broad Institute Genomics Platform"/>
            <consortium name="The Broad Institute Genome Sequencing Center for Infectious Disease"/>
            <person name="Wu L."/>
            <person name="Ma J."/>
        </authorList>
    </citation>
    <scope>NUCLEOTIDE SEQUENCE [LARGE SCALE GENOMIC DNA]</scope>
    <source>
        <strain evidence="6 7">JCM 14326</strain>
    </source>
</reference>
<feature type="region of interest" description="Disordered" evidence="4">
    <location>
        <begin position="169"/>
        <end position="221"/>
    </location>
</feature>
<organism evidence="6 7">
    <name type="scientific">Myceligenerans crystallogenes</name>
    <dbReference type="NCBI Taxonomy" id="316335"/>
    <lineage>
        <taxon>Bacteria</taxon>
        <taxon>Bacillati</taxon>
        <taxon>Actinomycetota</taxon>
        <taxon>Actinomycetes</taxon>
        <taxon>Micrococcales</taxon>
        <taxon>Promicromonosporaceae</taxon>
        <taxon>Myceligenerans</taxon>
    </lineage>
</organism>
<evidence type="ECO:0000313" key="7">
    <source>
        <dbReference type="Proteomes" id="UP001501094"/>
    </source>
</evidence>
<keyword evidence="2 3" id="KW-0690">Ribosome biogenesis</keyword>
<dbReference type="HAMAP" id="MF_01077">
    <property type="entry name" value="RimP"/>
    <property type="match status" value="1"/>
</dbReference>
<dbReference type="Gene3D" id="3.30.300.70">
    <property type="entry name" value="RimP-like superfamily, N-terminal"/>
    <property type="match status" value="1"/>
</dbReference>